<protein>
    <recommendedName>
        <fullName evidence="1">AB hydrolase-1 domain-containing protein</fullName>
    </recommendedName>
</protein>
<evidence type="ECO:0000313" key="2">
    <source>
        <dbReference type="EMBL" id="OBZ66908.1"/>
    </source>
</evidence>
<dbReference type="OMA" id="MSHHEDG"/>
<dbReference type="Gene3D" id="3.40.50.1820">
    <property type="entry name" value="alpha/beta hydrolase"/>
    <property type="match status" value="1"/>
</dbReference>
<dbReference type="InterPro" id="IPR000073">
    <property type="entry name" value="AB_hydrolase_1"/>
</dbReference>
<proteinExistence type="predicted"/>
<keyword evidence="3" id="KW-1185">Reference proteome</keyword>
<dbReference type="SUPFAM" id="SSF53474">
    <property type="entry name" value="alpha/beta-Hydrolases"/>
    <property type="match status" value="1"/>
</dbReference>
<accession>A0A1C7LQM7</accession>
<reference evidence="2 3" key="1">
    <citation type="submission" date="2016-03" db="EMBL/GenBank/DDBJ databases">
        <title>Whole genome sequencing of Grifola frondosa 9006-11.</title>
        <authorList>
            <person name="Min B."/>
            <person name="Park H."/>
            <person name="Kim J.-G."/>
            <person name="Cho H."/>
            <person name="Oh Y.-L."/>
            <person name="Kong W.-S."/>
            <person name="Choi I.-G."/>
        </authorList>
    </citation>
    <scope>NUCLEOTIDE SEQUENCE [LARGE SCALE GENOMIC DNA]</scope>
    <source>
        <strain evidence="2 3">9006-11</strain>
    </source>
</reference>
<evidence type="ECO:0000259" key="1">
    <source>
        <dbReference type="Pfam" id="PF12697"/>
    </source>
</evidence>
<evidence type="ECO:0000313" key="3">
    <source>
        <dbReference type="Proteomes" id="UP000092993"/>
    </source>
</evidence>
<sequence>MHIFLTGLGTGVNVDFSRRNLVGIGHSMGATAVLLAGTYSPNLMFSSIILVDPMLLPPLTKWDSTGLSATLGGGAEKRRDIWASREEAMSIFKSKSPWKDWDPRVLRIYVEYGLRELPTAEYPDKTGVTLACHKTQEAACFRDQLGRVRSYNLLPVLCDTIPVHFIYGAIDDYLPSEVKADILNVAARGKYASDTRVKGVGHLVPQVQPAGLADAIWTALNHRSAHHETAQSHL</sequence>
<dbReference type="OrthoDB" id="94039at2759"/>
<dbReference type="InterPro" id="IPR029058">
    <property type="entry name" value="AB_hydrolase_fold"/>
</dbReference>
<gene>
    <name evidence="2" type="ORF">A0H81_13258</name>
</gene>
<dbReference type="EMBL" id="LUGG01000027">
    <property type="protein sequence ID" value="OBZ66908.1"/>
    <property type="molecule type" value="Genomic_DNA"/>
</dbReference>
<dbReference type="AlphaFoldDB" id="A0A1C7LQM7"/>
<feature type="domain" description="AB hydrolase-1" evidence="1">
    <location>
        <begin position="10"/>
        <end position="215"/>
    </location>
</feature>
<dbReference type="STRING" id="5627.A0A1C7LQM7"/>
<organism evidence="2 3">
    <name type="scientific">Grifola frondosa</name>
    <name type="common">Maitake</name>
    <name type="synonym">Polyporus frondosus</name>
    <dbReference type="NCBI Taxonomy" id="5627"/>
    <lineage>
        <taxon>Eukaryota</taxon>
        <taxon>Fungi</taxon>
        <taxon>Dikarya</taxon>
        <taxon>Basidiomycota</taxon>
        <taxon>Agaricomycotina</taxon>
        <taxon>Agaricomycetes</taxon>
        <taxon>Polyporales</taxon>
        <taxon>Grifolaceae</taxon>
        <taxon>Grifola</taxon>
    </lineage>
</organism>
<dbReference type="Pfam" id="PF12697">
    <property type="entry name" value="Abhydrolase_6"/>
    <property type="match status" value="1"/>
</dbReference>
<comment type="caution">
    <text evidence="2">The sequence shown here is derived from an EMBL/GenBank/DDBJ whole genome shotgun (WGS) entry which is preliminary data.</text>
</comment>
<dbReference type="Proteomes" id="UP000092993">
    <property type="component" value="Unassembled WGS sequence"/>
</dbReference>
<name>A0A1C7LQM7_GRIFR</name>